<dbReference type="OrthoDB" id="9782846at2"/>
<reference evidence="1 2" key="1">
    <citation type="submission" date="2016-05" db="EMBL/GenBank/DDBJ databases">
        <title>Paenibacillus oryzae. sp. nov., isolated from the rice root.</title>
        <authorList>
            <person name="Zhang J."/>
            <person name="Zhang X."/>
        </authorList>
    </citation>
    <scope>NUCLEOTIDE SEQUENCE [LARGE SCALE GENOMIC DNA]</scope>
    <source>
        <strain evidence="1 2">1DrF-4</strain>
    </source>
</reference>
<dbReference type="STRING" id="1844972.A7K91_00845"/>
<dbReference type="Pfam" id="PF01547">
    <property type="entry name" value="SBP_bac_1"/>
    <property type="match status" value="1"/>
</dbReference>
<evidence type="ECO:0000313" key="2">
    <source>
        <dbReference type="Proteomes" id="UP000092024"/>
    </source>
</evidence>
<dbReference type="RefSeq" id="WP_068687069.1">
    <property type="nucleotide sequence ID" value="NZ_LYPA01000080.1"/>
</dbReference>
<dbReference type="Gene3D" id="3.40.190.10">
    <property type="entry name" value="Periplasmic binding protein-like II"/>
    <property type="match status" value="1"/>
</dbReference>
<dbReference type="PANTHER" id="PTHR43649:SF12">
    <property type="entry name" value="DIACETYLCHITOBIOSE BINDING PROTEIN DASA"/>
    <property type="match status" value="1"/>
</dbReference>
<dbReference type="InterPro" id="IPR050490">
    <property type="entry name" value="Bact_solute-bd_prot1"/>
</dbReference>
<name>A0A1A5Y9B2_9BACL</name>
<keyword evidence="2" id="KW-1185">Reference proteome</keyword>
<proteinExistence type="predicted"/>
<dbReference type="Proteomes" id="UP000092024">
    <property type="component" value="Unassembled WGS sequence"/>
</dbReference>
<dbReference type="PANTHER" id="PTHR43649">
    <property type="entry name" value="ARABINOSE-BINDING PROTEIN-RELATED"/>
    <property type="match status" value="1"/>
</dbReference>
<dbReference type="PROSITE" id="PS51257">
    <property type="entry name" value="PROKAR_LIPOPROTEIN"/>
    <property type="match status" value="1"/>
</dbReference>
<gene>
    <name evidence="1" type="ORF">A7K91_00845</name>
</gene>
<comment type="caution">
    <text evidence="1">The sequence shown here is derived from an EMBL/GenBank/DDBJ whole genome shotgun (WGS) entry which is preliminary data.</text>
</comment>
<dbReference type="InterPro" id="IPR006059">
    <property type="entry name" value="SBP"/>
</dbReference>
<protein>
    <recommendedName>
        <fullName evidence="3">ABC transporter substrate-binding protein</fullName>
    </recommendedName>
</protein>
<dbReference type="EMBL" id="LYPA01000080">
    <property type="protein sequence ID" value="OBR62209.1"/>
    <property type="molecule type" value="Genomic_DNA"/>
</dbReference>
<dbReference type="AlphaFoldDB" id="A0A1A5Y9B2"/>
<evidence type="ECO:0008006" key="3">
    <source>
        <dbReference type="Google" id="ProtNLM"/>
    </source>
</evidence>
<dbReference type="SUPFAM" id="SSF53850">
    <property type="entry name" value="Periplasmic binding protein-like II"/>
    <property type="match status" value="1"/>
</dbReference>
<accession>A0A1A5Y9B2</accession>
<evidence type="ECO:0000313" key="1">
    <source>
        <dbReference type="EMBL" id="OBR62209.1"/>
    </source>
</evidence>
<sequence length="429" mass="48051">MRRIRRTIVSMLIVSLLFLLSACQNRIDPLKEDEEELSGKLRIAIGQPFASGRVHPLDSSVKGPIYDKLKAFENQHPDLEIELIDISFTTGEPSTIPQDPLPDLMEVAPYQIRWVANGNDFEDLDPFVQISRWKDGFAKLVDGTRLNGVAYMLPIKSEPMIMYYDAKVFGELYITAPTEEWTWDDFIMASQQLKAEGYVVNIPDKFDAIEPIIKGLGGTYTSEDGMQFINYLDNDSTIAAFDQYSSDMRLHTSGEANKAGHKALGMGRPSDLYSLLDENTNLRIARMPIFPDGNRHNTALTTGLAIAANSPNKTAAMELLKTLTSEGEEETVRFANFNALAMKNDKFSTKPLAQQDELLTVMKLESEISAPATFQLNPGMINHYGILNERSEEFANLLPTLFQQDSPETALKQLAGMVETLFSTQRGMW</sequence>
<organism evidence="1 2">
    <name type="scientific">Paenibacillus oryzae</name>
    <dbReference type="NCBI Taxonomy" id="1844972"/>
    <lineage>
        <taxon>Bacteria</taxon>
        <taxon>Bacillati</taxon>
        <taxon>Bacillota</taxon>
        <taxon>Bacilli</taxon>
        <taxon>Bacillales</taxon>
        <taxon>Paenibacillaceae</taxon>
        <taxon>Paenibacillus</taxon>
    </lineage>
</organism>